<dbReference type="STRING" id="51028.A0A158QAP5"/>
<protein>
    <submittedName>
        <fullName evidence="7">Anaphase-promoting complex subunit 1</fullName>
    </submittedName>
</protein>
<dbReference type="GO" id="GO:0051301">
    <property type="term" value="P:cell division"/>
    <property type="evidence" value="ECO:0007669"/>
    <property type="project" value="UniProtKB-KW"/>
</dbReference>
<reference evidence="5 6" key="2">
    <citation type="submission" date="2018-10" db="EMBL/GenBank/DDBJ databases">
        <authorList>
            <consortium name="Pathogen Informatics"/>
        </authorList>
    </citation>
    <scope>NUCLEOTIDE SEQUENCE [LARGE SCALE GENOMIC DNA]</scope>
</reference>
<evidence type="ECO:0000313" key="7">
    <source>
        <dbReference type="WBParaSite" id="EVEC_0000614601-mRNA-1"/>
    </source>
</evidence>
<dbReference type="EMBL" id="UXUI01008258">
    <property type="protein sequence ID" value="VDD91006.1"/>
    <property type="molecule type" value="Genomic_DNA"/>
</dbReference>
<dbReference type="GO" id="GO:0005680">
    <property type="term" value="C:anaphase-promoting complex"/>
    <property type="evidence" value="ECO:0007669"/>
    <property type="project" value="InterPro"/>
</dbReference>
<keyword evidence="6" id="KW-1185">Reference proteome</keyword>
<dbReference type="WBParaSite" id="EVEC_0000614601-mRNA-1">
    <property type="protein sequence ID" value="EVEC_0000614601-mRNA-1"/>
    <property type="gene ID" value="EVEC_0000614601"/>
</dbReference>
<name>A0A158QAP5_ENTVE</name>
<keyword evidence="4" id="KW-0131">Cell cycle</keyword>
<organism evidence="7">
    <name type="scientific">Enterobius vermicularis</name>
    <name type="common">Human pinworm</name>
    <dbReference type="NCBI Taxonomy" id="51028"/>
    <lineage>
        <taxon>Eukaryota</taxon>
        <taxon>Metazoa</taxon>
        <taxon>Ecdysozoa</taxon>
        <taxon>Nematoda</taxon>
        <taxon>Chromadorea</taxon>
        <taxon>Rhabditida</taxon>
        <taxon>Spirurina</taxon>
        <taxon>Oxyuridomorpha</taxon>
        <taxon>Oxyuroidea</taxon>
        <taxon>Oxyuridae</taxon>
        <taxon>Enterobius</taxon>
    </lineage>
</organism>
<keyword evidence="3" id="KW-0498">Mitosis</keyword>
<gene>
    <name evidence="5" type="ORF">EVEC_LOCUS5757</name>
</gene>
<evidence type="ECO:0000313" key="5">
    <source>
        <dbReference type="EMBL" id="VDD91006.1"/>
    </source>
</evidence>
<accession>A0A158QAP5</accession>
<dbReference type="GO" id="GO:0060090">
    <property type="term" value="F:molecular adaptor activity"/>
    <property type="evidence" value="ECO:0007669"/>
    <property type="project" value="TreeGrafter"/>
</dbReference>
<dbReference type="PANTHER" id="PTHR12827">
    <property type="entry name" value="MEIOTIC CHECKPOINT REGULATOR TSG24 FAMILY MEMBER"/>
    <property type="match status" value="1"/>
</dbReference>
<evidence type="ECO:0000256" key="4">
    <source>
        <dbReference type="ARBA" id="ARBA00023306"/>
    </source>
</evidence>
<reference evidence="7" key="1">
    <citation type="submission" date="2016-04" db="UniProtKB">
        <authorList>
            <consortium name="WormBaseParasite"/>
        </authorList>
    </citation>
    <scope>IDENTIFICATION</scope>
</reference>
<proteinExistence type="inferred from homology"/>
<evidence type="ECO:0000256" key="2">
    <source>
        <dbReference type="ARBA" id="ARBA00022618"/>
    </source>
</evidence>
<dbReference type="InterPro" id="IPR024990">
    <property type="entry name" value="Apc1"/>
</dbReference>
<evidence type="ECO:0000256" key="1">
    <source>
        <dbReference type="ARBA" id="ARBA00010547"/>
    </source>
</evidence>
<dbReference type="Proteomes" id="UP000274131">
    <property type="component" value="Unassembled WGS sequence"/>
</dbReference>
<dbReference type="GO" id="GO:0031145">
    <property type="term" value="P:anaphase-promoting complex-dependent catabolic process"/>
    <property type="evidence" value="ECO:0007669"/>
    <property type="project" value="TreeGrafter"/>
</dbReference>
<dbReference type="PANTHER" id="PTHR12827:SF3">
    <property type="entry name" value="ANAPHASE-PROMOTING COMPLEX SUBUNIT 1"/>
    <property type="match status" value="1"/>
</dbReference>
<keyword evidence="2" id="KW-0132">Cell division</keyword>
<dbReference type="GO" id="GO:0070979">
    <property type="term" value="P:protein K11-linked ubiquitination"/>
    <property type="evidence" value="ECO:0007669"/>
    <property type="project" value="TreeGrafter"/>
</dbReference>
<sequence length="1537" mass="171764">MSCVCIVGEENLQLCPDVDGHIYSVSLPFKVNKVLPCEFGLFLQRLPVPSSLKNPTVFPYLFSLSHPYDEILPIVYKSKELEGSCHYIWDSEEVSVIEVLPESNLVLCYSQSSKTHSLCSFRKVTKSEWKYAARNAESLVSFASALTPTARSFLTTTPQMSAQSVPRVRACLDLGDQAETTPLRSVRTRSMTAAAQLIESLPYPNLSPAQKGSVGRSFRDISASRWRRGSAHSTPRISSFCDDSITTAIDVRGSEIDMIAPEICIECIWIEAARRNQETLPNVPADYAFLTKVEIDGSLVLYTGVQRLGEVYLRNCLSSPSKPQSFTDSSKLGSPDAHCSERHVQSISHCTSAVFVRTAQNNNFALKSNDGLYRICRVFPIAILSYGEENGFYFLVNECLYRVASVLPNDKSMKFFTSWYLSDYNRLVLNYGGNRTVMEASLLLQFVFLQCGITIENFPYFKEADWLRRHCAEGSSEKKKQRTIAERSLAWEKMKDLDSASINKEHVHYMVTVSEDGFLYPYSLLVFGSLHLCYESAKLDSHLRCITSMFAASLHAFASIHKLETYKIFYVNDYPELLWNTYEPCEGAGSTNVSPSALVLNRFSSDKVPSFHNTFISLCNGNLCPSFGNSSFYLLPTLLVAIGFGRIRSAADLQKFAGKNWEKKFEVRGNDSESICEILDSTVLSASRKCELCARKLNITKDTLLDLPPSIALVLCELLYSGVTRSLTYFNSPPSIHFSCSIPSFEELEKIVRLRWKNDLRCNNIWQMLDSQHPTFLPSLNEAPGDALSDTEYRERQEHLLFAVSLRTLAQCFGRGLADFRYMIPSLSRTLDVPQLCLQGRSHPANMQIELPPQSESTKMMNEWGAFYNAVSAGLALGSSQAVWLDCEWLSMSASRQPSAVCAGLLYAFGLNGHIASMNLYTIHELLSGDDRLTSVGILLGYAMYKMMVTHLPFLMGPTLLELHIDPMVQTAALVSLGLLFAGSSHLGILGQLVNEIARPAVPDQEPLTDRYSYTLAAGFAIGLISLGRGEELCSNHPFEERIPSLANRLLVLIKGGLRSLCYFPTTLREPVSYPLTVTSAPQLSNHFRETENVNPHLTANAATIAFGLMYLKTGNKFAANCLQLPATLWEIEEIRPDVLLLWTLSRSLILWEDIYPSRQWVESLVPDNILLHKKSIFDSKRTGKLDSELRYVVDPESIAQAYLSIISGACFAIALRFASTSNAVAFETISFYLSLVLPEDSRENSAKELCSTAGRYICALSLNTIVYSLGILMAGSGNLQVIRICHYLRNRVLVRDAHRDAMAYSTQVATHMTLGLLILGRARYGLSTSDLSVAALVIAFFPVCPHGINDNRMYLQPLRYLWTIAAEERLLAPVCADSQIFLEAEVLFTYKIQVQCPGYESKVFNVKIAEDVAKFREIIYSNHGKMRMVVSGKNGLGTVLLATKNVMEKEEPVKDACDLQNLTKDELEALSTMRFEVITSNDLTAKRTLTLERDLDDLCSRIRFFQSDHGSLAAFDYHVSFVKASFFVDEIPYSSA</sequence>
<comment type="similarity">
    <text evidence="1">Belongs to the APC1 family.</text>
</comment>
<evidence type="ECO:0000313" key="6">
    <source>
        <dbReference type="Proteomes" id="UP000274131"/>
    </source>
</evidence>
<dbReference type="InterPro" id="IPR011989">
    <property type="entry name" value="ARM-like"/>
</dbReference>
<evidence type="ECO:0000256" key="3">
    <source>
        <dbReference type="ARBA" id="ARBA00022776"/>
    </source>
</evidence>
<dbReference type="GO" id="GO:0007091">
    <property type="term" value="P:metaphase/anaphase transition of mitotic cell cycle"/>
    <property type="evidence" value="ECO:0007669"/>
    <property type="project" value="TreeGrafter"/>
</dbReference>
<dbReference type="Gene3D" id="1.25.10.10">
    <property type="entry name" value="Leucine-rich Repeat Variant"/>
    <property type="match status" value="2"/>
</dbReference>
<dbReference type="OrthoDB" id="26401at2759"/>